<protein>
    <recommendedName>
        <fullName evidence="7">Gamma-glutamyl phosphate reductase</fullName>
        <shortName evidence="7">GPR</shortName>
        <ecNumber evidence="7">1.2.1.41</ecNumber>
    </recommendedName>
    <alternativeName>
        <fullName evidence="7">Glutamate-5-semialdehyde dehydrogenase</fullName>
    </alternativeName>
    <alternativeName>
        <fullName evidence="7">Glutamyl-gamma-semialdehyde dehydrogenase</fullName>
        <shortName evidence="7">GSA dehydrogenase</shortName>
    </alternativeName>
</protein>
<evidence type="ECO:0000256" key="1">
    <source>
        <dbReference type="ARBA" id="ARBA00004985"/>
    </source>
</evidence>
<dbReference type="InterPro" id="IPR000965">
    <property type="entry name" value="GPR_dom"/>
</dbReference>
<dbReference type="Gene3D" id="3.40.309.10">
    <property type="entry name" value="Aldehyde Dehydrogenase, Chain A, domain 2"/>
    <property type="match status" value="1"/>
</dbReference>
<evidence type="ECO:0000313" key="9">
    <source>
        <dbReference type="EMBL" id="OKH43874.1"/>
    </source>
</evidence>
<dbReference type="PANTHER" id="PTHR11063:SF8">
    <property type="entry name" value="DELTA-1-PYRROLINE-5-CARBOXYLATE SYNTHASE"/>
    <property type="match status" value="1"/>
</dbReference>
<comment type="similarity">
    <text evidence="7">Belongs to the gamma-glutamyl phosphate reductase family.</text>
</comment>
<evidence type="ECO:0000256" key="5">
    <source>
        <dbReference type="ARBA" id="ARBA00023002"/>
    </source>
</evidence>
<feature type="domain" description="Aldehyde dehydrogenase" evidence="8">
    <location>
        <begin position="3"/>
        <end position="224"/>
    </location>
</feature>
<gene>
    <name evidence="7" type="primary">proA</name>
    <name evidence="9" type="ORF">NIES30_24040</name>
</gene>
<dbReference type="PANTHER" id="PTHR11063">
    <property type="entry name" value="GLUTAMATE SEMIALDEHYDE DEHYDROGENASE"/>
    <property type="match status" value="1"/>
</dbReference>
<dbReference type="Proteomes" id="UP000185557">
    <property type="component" value="Unassembled WGS sequence"/>
</dbReference>
<comment type="subcellular location">
    <subcellularLocation>
        <location evidence="7">Cytoplasm</location>
    </subcellularLocation>
</comment>
<sequence>MVNLTTQADFSAAVEQVRRAGRDLVAVGFDTQTRLLEAVATAIEASFDDILEANTLDLEASLEMAVPERVLDWLKLTPERLQTTAKILRRLAYLGDPRGLLHPAPSRLSKAVAGYGQVVPLGVVALVYEAFPELAAIAAGLSLRTGNGLILKGSNEASQTNQAILQALHEALDSLGLSPYCILSLTEEQGDVARSWLLQDPGIDLIIPYGRPGLVQQVVRQAGVPVLPTAMGNCYLYWSPTGQLDMVTHMVLDSHRGEPDAVNAVEKVLVHRGCNPSTLVQLCHTLWDQDFEILADEELLPDLPDVKPAVDTDWKRPFLGKTVALRSVDSVQAAATLINRYSSGHANAIATESYAESSRFTQLATSAVIYINTSPRFVRNPAQASSIALGMTAQRGRCNGFVGLGAFVTTQHILQGLE</sequence>
<dbReference type="AlphaFoldDB" id="A0A1U7IYK2"/>
<keyword evidence="5 7" id="KW-0560">Oxidoreductase</keyword>
<dbReference type="InterPro" id="IPR016163">
    <property type="entry name" value="Ald_DH_C"/>
</dbReference>
<keyword evidence="3 7" id="KW-0641">Proline biosynthesis</keyword>
<accession>A0A1U7IYK2</accession>
<evidence type="ECO:0000256" key="3">
    <source>
        <dbReference type="ARBA" id="ARBA00022650"/>
    </source>
</evidence>
<reference evidence="9 10" key="1">
    <citation type="submission" date="2016-11" db="EMBL/GenBank/DDBJ databases">
        <title>Draft Genome Sequences of Nine Cyanobacterial Strains from Diverse Habitats.</title>
        <authorList>
            <person name="Zhu T."/>
            <person name="Hou S."/>
            <person name="Lu X."/>
            <person name="Hess W.R."/>
        </authorList>
    </citation>
    <scope>NUCLEOTIDE SEQUENCE [LARGE SCALE GENOMIC DNA]</scope>
    <source>
        <strain evidence="9 10">NIES-30</strain>
    </source>
</reference>
<dbReference type="InterPro" id="IPR016162">
    <property type="entry name" value="Ald_DH_N"/>
</dbReference>
<keyword evidence="7" id="KW-0963">Cytoplasm</keyword>
<dbReference type="GO" id="GO:0004350">
    <property type="term" value="F:glutamate-5-semialdehyde dehydrogenase activity"/>
    <property type="evidence" value="ECO:0007669"/>
    <property type="project" value="UniProtKB-UniRule"/>
</dbReference>
<evidence type="ECO:0000256" key="2">
    <source>
        <dbReference type="ARBA" id="ARBA00022605"/>
    </source>
</evidence>
<comment type="caution">
    <text evidence="9">The sequence shown here is derived from an EMBL/GenBank/DDBJ whole genome shotgun (WGS) entry which is preliminary data.</text>
</comment>
<dbReference type="RefSeq" id="WP_073610990.1">
    <property type="nucleotide sequence ID" value="NZ_MRCG01000028.1"/>
</dbReference>
<dbReference type="EC" id="1.2.1.41" evidence="7"/>
<keyword evidence="2 7" id="KW-0028">Amino-acid biosynthesis</keyword>
<comment type="function">
    <text evidence="7">Catalyzes the NADPH-dependent reduction of L-glutamate 5-phosphate into L-glutamate 5-semialdehyde and phosphate. The product spontaneously undergoes cyclization to form 1-pyrroline-5-carboxylate.</text>
</comment>
<proteinExistence type="inferred from homology"/>
<evidence type="ECO:0000256" key="7">
    <source>
        <dbReference type="HAMAP-Rule" id="MF_00412"/>
    </source>
</evidence>
<keyword evidence="4 7" id="KW-0521">NADP</keyword>
<keyword evidence="10" id="KW-1185">Reference proteome</keyword>
<dbReference type="GO" id="GO:0055129">
    <property type="term" value="P:L-proline biosynthetic process"/>
    <property type="evidence" value="ECO:0007669"/>
    <property type="project" value="UniProtKB-UniRule"/>
</dbReference>
<dbReference type="SUPFAM" id="SSF53720">
    <property type="entry name" value="ALDH-like"/>
    <property type="match status" value="1"/>
</dbReference>
<dbReference type="InterPro" id="IPR016161">
    <property type="entry name" value="Ald_DH/histidinol_DH"/>
</dbReference>
<dbReference type="STRING" id="549789.NIES30_24040"/>
<dbReference type="OrthoDB" id="502371at2"/>
<evidence type="ECO:0000313" key="10">
    <source>
        <dbReference type="Proteomes" id="UP000185557"/>
    </source>
</evidence>
<organism evidence="9 10">
    <name type="scientific">Phormidium tenue NIES-30</name>
    <dbReference type="NCBI Taxonomy" id="549789"/>
    <lineage>
        <taxon>Bacteria</taxon>
        <taxon>Bacillati</taxon>
        <taxon>Cyanobacteriota</taxon>
        <taxon>Cyanophyceae</taxon>
        <taxon>Oscillatoriophycideae</taxon>
        <taxon>Oscillatoriales</taxon>
        <taxon>Oscillatoriaceae</taxon>
        <taxon>Phormidium</taxon>
    </lineage>
</organism>
<dbReference type="Gene3D" id="3.40.605.10">
    <property type="entry name" value="Aldehyde Dehydrogenase, Chain A, domain 1"/>
    <property type="match status" value="1"/>
</dbReference>
<comment type="pathway">
    <text evidence="1 7">Amino-acid biosynthesis; L-proline biosynthesis; L-glutamate 5-semialdehyde from L-glutamate: step 2/2.</text>
</comment>
<dbReference type="InterPro" id="IPR015590">
    <property type="entry name" value="Aldehyde_DH_dom"/>
</dbReference>
<dbReference type="Pfam" id="PF00171">
    <property type="entry name" value="Aldedh"/>
    <property type="match status" value="1"/>
</dbReference>
<evidence type="ECO:0000259" key="8">
    <source>
        <dbReference type="Pfam" id="PF00171"/>
    </source>
</evidence>
<evidence type="ECO:0000256" key="6">
    <source>
        <dbReference type="ARBA" id="ARBA00049024"/>
    </source>
</evidence>
<dbReference type="GO" id="GO:0005737">
    <property type="term" value="C:cytoplasm"/>
    <property type="evidence" value="ECO:0007669"/>
    <property type="project" value="UniProtKB-SubCell"/>
</dbReference>
<dbReference type="EMBL" id="MRCG01000028">
    <property type="protein sequence ID" value="OKH43874.1"/>
    <property type="molecule type" value="Genomic_DNA"/>
</dbReference>
<dbReference type="UniPathway" id="UPA00098">
    <property type="reaction ID" value="UER00360"/>
</dbReference>
<evidence type="ECO:0000256" key="4">
    <source>
        <dbReference type="ARBA" id="ARBA00022857"/>
    </source>
</evidence>
<dbReference type="PIRSF" id="PIRSF000151">
    <property type="entry name" value="GPR"/>
    <property type="match status" value="1"/>
</dbReference>
<dbReference type="HAMAP" id="MF_00412">
    <property type="entry name" value="ProA"/>
    <property type="match status" value="1"/>
</dbReference>
<dbReference type="GO" id="GO:0050661">
    <property type="term" value="F:NADP binding"/>
    <property type="evidence" value="ECO:0007669"/>
    <property type="project" value="InterPro"/>
</dbReference>
<comment type="catalytic activity">
    <reaction evidence="6 7">
        <text>L-glutamate 5-semialdehyde + phosphate + NADP(+) = L-glutamyl 5-phosphate + NADPH + H(+)</text>
        <dbReference type="Rhea" id="RHEA:19541"/>
        <dbReference type="ChEBI" id="CHEBI:15378"/>
        <dbReference type="ChEBI" id="CHEBI:43474"/>
        <dbReference type="ChEBI" id="CHEBI:57783"/>
        <dbReference type="ChEBI" id="CHEBI:58066"/>
        <dbReference type="ChEBI" id="CHEBI:58274"/>
        <dbReference type="ChEBI" id="CHEBI:58349"/>
        <dbReference type="EC" id="1.2.1.41"/>
    </reaction>
</comment>
<name>A0A1U7IYK2_9CYAN</name>
<dbReference type="InterPro" id="IPR012134">
    <property type="entry name" value="Glu-5-SA_DH"/>
</dbReference>